<dbReference type="OrthoDB" id="3565018at2759"/>
<dbReference type="PANTHER" id="PTHR35186">
    <property type="entry name" value="ANK_REP_REGION DOMAIN-CONTAINING PROTEIN"/>
    <property type="match status" value="1"/>
</dbReference>
<accession>A0A6G1J559</accession>
<evidence type="ECO:0000313" key="3">
    <source>
        <dbReference type="Proteomes" id="UP000799291"/>
    </source>
</evidence>
<keyword evidence="3" id="KW-1185">Reference proteome</keyword>
<reference evidence="2" key="1">
    <citation type="journal article" date="2020" name="Stud. Mycol.">
        <title>101 Dothideomycetes genomes: a test case for predicting lifestyles and emergence of pathogens.</title>
        <authorList>
            <person name="Haridas S."/>
            <person name="Albert R."/>
            <person name="Binder M."/>
            <person name="Bloem J."/>
            <person name="Labutti K."/>
            <person name="Salamov A."/>
            <person name="Andreopoulos B."/>
            <person name="Baker S."/>
            <person name="Barry K."/>
            <person name="Bills G."/>
            <person name="Bluhm B."/>
            <person name="Cannon C."/>
            <person name="Castanera R."/>
            <person name="Culley D."/>
            <person name="Daum C."/>
            <person name="Ezra D."/>
            <person name="Gonzalez J."/>
            <person name="Henrissat B."/>
            <person name="Kuo A."/>
            <person name="Liang C."/>
            <person name="Lipzen A."/>
            <person name="Lutzoni F."/>
            <person name="Magnuson J."/>
            <person name="Mondo S."/>
            <person name="Nolan M."/>
            <person name="Ohm R."/>
            <person name="Pangilinan J."/>
            <person name="Park H.-J."/>
            <person name="Ramirez L."/>
            <person name="Alfaro M."/>
            <person name="Sun H."/>
            <person name="Tritt A."/>
            <person name="Yoshinaga Y."/>
            <person name="Zwiers L.-H."/>
            <person name="Turgeon B."/>
            <person name="Goodwin S."/>
            <person name="Spatafora J."/>
            <person name="Crous P."/>
            <person name="Grigoriev I."/>
        </authorList>
    </citation>
    <scope>NUCLEOTIDE SEQUENCE</scope>
    <source>
        <strain evidence="2">CBS 122367</strain>
    </source>
</reference>
<evidence type="ECO:0000313" key="2">
    <source>
        <dbReference type="EMBL" id="KAF2685656.1"/>
    </source>
</evidence>
<dbReference type="AlphaFoldDB" id="A0A6G1J559"/>
<evidence type="ECO:0000256" key="1">
    <source>
        <dbReference type="SAM" id="MobiDB-lite"/>
    </source>
</evidence>
<gene>
    <name evidence="2" type="ORF">K458DRAFT_486505</name>
</gene>
<dbReference type="Proteomes" id="UP000799291">
    <property type="component" value="Unassembled WGS sequence"/>
</dbReference>
<dbReference type="EMBL" id="MU005578">
    <property type="protein sequence ID" value="KAF2685656.1"/>
    <property type="molecule type" value="Genomic_DNA"/>
</dbReference>
<dbReference type="PANTHER" id="PTHR35186:SF4">
    <property type="entry name" value="PRION-INHIBITION AND PROPAGATION HELO DOMAIN-CONTAINING PROTEIN"/>
    <property type="match status" value="1"/>
</dbReference>
<sequence length="226" mass="25343">MSGIELAGLALGAFPVVLRLLDDYRKGAKAAGDWWQIRRAYEEWKHDLDYHRAAFELNSKLILMPLMEDEELEKFINDPKAPRRTPAENIDFQKERFRLVSRGDSRTQLSAQLKEANDRLRDLVAGSDRVAAARNNRNYLRASPMWPILSMHGPEFGVLFSGIGQSGSLDWSGTKIEMKAEVDVGDIVAPIPQSSDAGRTSRRVGFVEPSRGRESPQVPKNGARPI</sequence>
<protein>
    <submittedName>
        <fullName evidence="2">Uncharacterized protein</fullName>
    </submittedName>
</protein>
<name>A0A6G1J559_9PLEO</name>
<organism evidence="2 3">
    <name type="scientific">Lentithecium fluviatile CBS 122367</name>
    <dbReference type="NCBI Taxonomy" id="1168545"/>
    <lineage>
        <taxon>Eukaryota</taxon>
        <taxon>Fungi</taxon>
        <taxon>Dikarya</taxon>
        <taxon>Ascomycota</taxon>
        <taxon>Pezizomycotina</taxon>
        <taxon>Dothideomycetes</taxon>
        <taxon>Pleosporomycetidae</taxon>
        <taxon>Pleosporales</taxon>
        <taxon>Massarineae</taxon>
        <taxon>Lentitheciaceae</taxon>
        <taxon>Lentithecium</taxon>
    </lineage>
</organism>
<proteinExistence type="predicted"/>
<feature type="region of interest" description="Disordered" evidence="1">
    <location>
        <begin position="190"/>
        <end position="226"/>
    </location>
</feature>